<feature type="transmembrane region" description="Helical" evidence="6">
    <location>
        <begin position="62"/>
        <end position="82"/>
    </location>
</feature>
<evidence type="ECO:0000256" key="3">
    <source>
        <dbReference type="ARBA" id="ARBA00022692"/>
    </source>
</evidence>
<feature type="transmembrane region" description="Helical" evidence="6">
    <location>
        <begin position="213"/>
        <end position="233"/>
    </location>
</feature>
<feature type="transmembrane region" description="Helical" evidence="6">
    <location>
        <begin position="158"/>
        <end position="180"/>
    </location>
</feature>
<feature type="transmembrane region" description="Helical" evidence="6">
    <location>
        <begin position="12"/>
        <end position="29"/>
    </location>
</feature>
<gene>
    <name evidence="7" type="ORF">SCFA_730017</name>
</gene>
<feature type="transmembrane region" description="Helical" evidence="6">
    <location>
        <begin position="35"/>
        <end position="55"/>
    </location>
</feature>
<comment type="subcellular location">
    <subcellularLocation>
        <location evidence="1">Cell membrane</location>
        <topology evidence="1">Multi-pass membrane protein</topology>
    </subcellularLocation>
</comment>
<dbReference type="GO" id="GO:0005886">
    <property type="term" value="C:plasma membrane"/>
    <property type="evidence" value="ECO:0007669"/>
    <property type="project" value="UniProtKB-SubCell"/>
</dbReference>
<keyword evidence="5 6" id="KW-0472">Membrane</keyword>
<evidence type="ECO:0000256" key="5">
    <source>
        <dbReference type="ARBA" id="ARBA00023136"/>
    </source>
</evidence>
<dbReference type="PANTHER" id="PTHR30482">
    <property type="entry name" value="HIGH-AFFINITY BRANCHED-CHAIN AMINO ACID TRANSPORT SYSTEM PERMEASE"/>
    <property type="match status" value="1"/>
</dbReference>
<evidence type="ECO:0000256" key="6">
    <source>
        <dbReference type="SAM" id="Phobius"/>
    </source>
</evidence>
<dbReference type="PANTHER" id="PTHR30482:SF10">
    <property type="entry name" value="HIGH-AFFINITY BRANCHED-CHAIN AMINO ACID TRANSPORT PROTEIN BRAE"/>
    <property type="match status" value="1"/>
</dbReference>
<protein>
    <submittedName>
        <fullName evidence="7">ABC transporter related</fullName>
    </submittedName>
</protein>
<keyword evidence="4 6" id="KW-1133">Transmembrane helix</keyword>
<reference evidence="7" key="1">
    <citation type="submission" date="2019-03" db="EMBL/GenBank/DDBJ databases">
        <authorList>
            <person name="Hao L."/>
        </authorList>
    </citation>
    <scope>NUCLEOTIDE SEQUENCE</scope>
</reference>
<dbReference type="InterPro" id="IPR043428">
    <property type="entry name" value="LivM-like"/>
</dbReference>
<dbReference type="GO" id="GO:0015658">
    <property type="term" value="F:branched-chain amino acid transmembrane transporter activity"/>
    <property type="evidence" value="ECO:0007669"/>
    <property type="project" value="InterPro"/>
</dbReference>
<feature type="transmembrane region" description="Helical" evidence="6">
    <location>
        <begin position="115"/>
        <end position="138"/>
    </location>
</feature>
<evidence type="ECO:0000256" key="1">
    <source>
        <dbReference type="ARBA" id="ARBA00004651"/>
    </source>
</evidence>
<accession>A0A485M5D5</accession>
<feature type="transmembrane region" description="Helical" evidence="6">
    <location>
        <begin position="286"/>
        <end position="307"/>
    </location>
</feature>
<feature type="transmembrane region" description="Helical" evidence="6">
    <location>
        <begin position="88"/>
        <end position="108"/>
    </location>
</feature>
<keyword evidence="3 6" id="KW-0812">Transmembrane</keyword>
<evidence type="ECO:0000256" key="2">
    <source>
        <dbReference type="ARBA" id="ARBA00022475"/>
    </source>
</evidence>
<dbReference type="CDD" id="cd06581">
    <property type="entry name" value="TM_PBP1_LivM_like"/>
    <property type="match status" value="1"/>
</dbReference>
<name>A0A485M5D5_9ZZZZ</name>
<evidence type="ECO:0000256" key="4">
    <source>
        <dbReference type="ARBA" id="ARBA00022989"/>
    </source>
</evidence>
<dbReference type="Pfam" id="PF02653">
    <property type="entry name" value="BPD_transp_2"/>
    <property type="match status" value="1"/>
</dbReference>
<dbReference type="InterPro" id="IPR001851">
    <property type="entry name" value="ABC_transp_permease"/>
</dbReference>
<sequence length="329" mass="35902">MSTTRQRVQSFIKDPLVVFIAVLGLLPLLSSHDFYLKMLTLVFLFAFFSEAWNIISGFGKQFSLGHVAFFGIGAYITGILYADYGISPWIGLALSGVFGVLMALLIGFATFRLRAFFFTLSTIACAEALRVLVTYWRLGSTGLGTTIPAVNGVGNLTFSHEICYTYIAYILLVAVVFATYRITKSRIGYYLLATGGDEEAAKSLGVNTYRIKLVIFAISGFFTAIGGGFYGIYMRYIEPSMVFAVDFSVQFAVFSIVGGLGTIAGPILGSVILVPMSTFFRSWIGGLFTPIGFLIYGIILVIIILFLPGGLMRGITMVKDKIVQKINKG</sequence>
<evidence type="ECO:0000313" key="7">
    <source>
        <dbReference type="EMBL" id="VFU17869.1"/>
    </source>
</evidence>
<feature type="transmembrane region" description="Helical" evidence="6">
    <location>
        <begin position="253"/>
        <end position="274"/>
    </location>
</feature>
<dbReference type="AlphaFoldDB" id="A0A485M5D5"/>
<dbReference type="EMBL" id="CAADRM010000140">
    <property type="protein sequence ID" value="VFU17869.1"/>
    <property type="molecule type" value="Genomic_DNA"/>
</dbReference>
<organism evidence="7">
    <name type="scientific">anaerobic digester metagenome</name>
    <dbReference type="NCBI Taxonomy" id="1263854"/>
    <lineage>
        <taxon>unclassified sequences</taxon>
        <taxon>metagenomes</taxon>
        <taxon>ecological metagenomes</taxon>
    </lineage>
</organism>
<keyword evidence="2" id="KW-1003">Cell membrane</keyword>
<proteinExistence type="predicted"/>